<proteinExistence type="predicted"/>
<dbReference type="AlphaFoldDB" id="A0A6A6AA75"/>
<gene>
    <name evidence="4" type="ORF">P153DRAFT_367778</name>
</gene>
<dbReference type="Proteomes" id="UP000799771">
    <property type="component" value="Unassembled WGS sequence"/>
</dbReference>
<evidence type="ECO:0000256" key="1">
    <source>
        <dbReference type="SAM" id="MobiDB-lite"/>
    </source>
</evidence>
<dbReference type="PROSITE" id="PS51257">
    <property type="entry name" value="PROKAR_LIPOPROTEIN"/>
    <property type="match status" value="1"/>
</dbReference>
<keyword evidence="2" id="KW-1133">Transmembrane helix</keyword>
<dbReference type="GeneID" id="54408789"/>
<reference evidence="4" key="1">
    <citation type="journal article" date="2020" name="Stud. Mycol.">
        <title>101 Dothideomycetes genomes: a test case for predicting lifestyles and emergence of pathogens.</title>
        <authorList>
            <person name="Haridas S."/>
            <person name="Albert R."/>
            <person name="Binder M."/>
            <person name="Bloem J."/>
            <person name="Labutti K."/>
            <person name="Salamov A."/>
            <person name="Andreopoulos B."/>
            <person name="Baker S."/>
            <person name="Barry K."/>
            <person name="Bills G."/>
            <person name="Bluhm B."/>
            <person name="Cannon C."/>
            <person name="Castanera R."/>
            <person name="Culley D."/>
            <person name="Daum C."/>
            <person name="Ezra D."/>
            <person name="Gonzalez J."/>
            <person name="Henrissat B."/>
            <person name="Kuo A."/>
            <person name="Liang C."/>
            <person name="Lipzen A."/>
            <person name="Lutzoni F."/>
            <person name="Magnuson J."/>
            <person name="Mondo S."/>
            <person name="Nolan M."/>
            <person name="Ohm R."/>
            <person name="Pangilinan J."/>
            <person name="Park H.-J."/>
            <person name="Ramirez L."/>
            <person name="Alfaro M."/>
            <person name="Sun H."/>
            <person name="Tritt A."/>
            <person name="Yoshinaga Y."/>
            <person name="Zwiers L.-H."/>
            <person name="Turgeon B."/>
            <person name="Goodwin S."/>
            <person name="Spatafora J."/>
            <person name="Crous P."/>
            <person name="Grigoriev I."/>
        </authorList>
    </citation>
    <scope>NUCLEOTIDE SEQUENCE</scope>
    <source>
        <strain evidence="4">CBS 119687</strain>
    </source>
</reference>
<accession>A0A6A6AA75</accession>
<feature type="region of interest" description="Disordered" evidence="1">
    <location>
        <begin position="245"/>
        <end position="273"/>
    </location>
</feature>
<feature type="chain" id="PRO_5025559628" description="Extracellular membrane protein CFEM domain-containing protein" evidence="3">
    <location>
        <begin position="28"/>
        <end position="273"/>
    </location>
</feature>
<keyword evidence="5" id="KW-1185">Reference proteome</keyword>
<sequence>MTRSHLNLPTFLLSSCAVFLAIPLAKAQIGTVAQNINTISAYAIQKVCAQGCFQDESNDFCPNDYLGEKIQCATHTDCNANNYLATNDCYCRSDLQAVAQVYLTSCVKRKCSVGDVAIDASTAGSIYSQYCKEKGYVAAALPATVSATATTTGGVVSVPTATSGSTSGSSGSSGLAGLSTTTIVGIVVGSVVGLFLLSYLLKTIRECFNRKTQPPSTPDHKAVFPPTHYQEHWVPLRGVGSEIGPNDSISMVSGPARPLPSLVSGTGYPQGRW</sequence>
<feature type="signal peptide" evidence="3">
    <location>
        <begin position="1"/>
        <end position="27"/>
    </location>
</feature>
<keyword evidence="2" id="KW-0472">Membrane</keyword>
<organism evidence="4 5">
    <name type="scientific">Dothidotthia symphoricarpi CBS 119687</name>
    <dbReference type="NCBI Taxonomy" id="1392245"/>
    <lineage>
        <taxon>Eukaryota</taxon>
        <taxon>Fungi</taxon>
        <taxon>Dikarya</taxon>
        <taxon>Ascomycota</taxon>
        <taxon>Pezizomycotina</taxon>
        <taxon>Dothideomycetes</taxon>
        <taxon>Pleosporomycetidae</taxon>
        <taxon>Pleosporales</taxon>
        <taxon>Dothidotthiaceae</taxon>
        <taxon>Dothidotthia</taxon>
    </lineage>
</organism>
<evidence type="ECO:0000313" key="4">
    <source>
        <dbReference type="EMBL" id="KAF2128689.1"/>
    </source>
</evidence>
<name>A0A6A6AA75_9PLEO</name>
<keyword evidence="3" id="KW-0732">Signal</keyword>
<keyword evidence="2" id="KW-0812">Transmembrane</keyword>
<dbReference type="OrthoDB" id="5421290at2759"/>
<evidence type="ECO:0008006" key="6">
    <source>
        <dbReference type="Google" id="ProtNLM"/>
    </source>
</evidence>
<evidence type="ECO:0000313" key="5">
    <source>
        <dbReference type="Proteomes" id="UP000799771"/>
    </source>
</evidence>
<dbReference type="EMBL" id="ML977508">
    <property type="protein sequence ID" value="KAF2128689.1"/>
    <property type="molecule type" value="Genomic_DNA"/>
</dbReference>
<evidence type="ECO:0000256" key="2">
    <source>
        <dbReference type="SAM" id="Phobius"/>
    </source>
</evidence>
<protein>
    <recommendedName>
        <fullName evidence="6">Extracellular membrane protein CFEM domain-containing protein</fullName>
    </recommendedName>
</protein>
<evidence type="ECO:0000256" key="3">
    <source>
        <dbReference type="SAM" id="SignalP"/>
    </source>
</evidence>
<feature type="transmembrane region" description="Helical" evidence="2">
    <location>
        <begin position="175"/>
        <end position="201"/>
    </location>
</feature>
<dbReference type="RefSeq" id="XP_033523078.1">
    <property type="nucleotide sequence ID" value="XM_033668357.1"/>
</dbReference>